<protein>
    <submittedName>
        <fullName evidence="2">Uncharacterized protein</fullName>
    </submittedName>
</protein>
<sequence length="66" mass="7808">MHKTTREHQTQLAVRKYSNVHNKAIQKHQTEEDAHNFDALQRINESPPPLPVRKYPNAHNKATRER</sequence>
<dbReference type="AlphaFoldDB" id="A0A5B7HGH1"/>
<gene>
    <name evidence="2" type="ORF">E2C01_062218</name>
</gene>
<accession>A0A5B7HGH1</accession>
<evidence type="ECO:0000256" key="1">
    <source>
        <dbReference type="SAM" id="MobiDB-lite"/>
    </source>
</evidence>
<proteinExistence type="predicted"/>
<feature type="region of interest" description="Disordered" evidence="1">
    <location>
        <begin position="42"/>
        <end position="66"/>
    </location>
</feature>
<comment type="caution">
    <text evidence="2">The sequence shown here is derived from an EMBL/GenBank/DDBJ whole genome shotgun (WGS) entry which is preliminary data.</text>
</comment>
<keyword evidence="3" id="KW-1185">Reference proteome</keyword>
<evidence type="ECO:0000313" key="3">
    <source>
        <dbReference type="Proteomes" id="UP000324222"/>
    </source>
</evidence>
<name>A0A5B7HGH1_PORTR</name>
<reference evidence="2 3" key="1">
    <citation type="submission" date="2019-05" db="EMBL/GenBank/DDBJ databases">
        <title>Another draft genome of Portunus trituberculatus and its Hox gene families provides insights of decapod evolution.</title>
        <authorList>
            <person name="Jeong J.-H."/>
            <person name="Song I."/>
            <person name="Kim S."/>
            <person name="Choi T."/>
            <person name="Kim D."/>
            <person name="Ryu S."/>
            <person name="Kim W."/>
        </authorList>
    </citation>
    <scope>NUCLEOTIDE SEQUENCE [LARGE SCALE GENOMIC DNA]</scope>
    <source>
        <tissue evidence="2">Muscle</tissue>
    </source>
</reference>
<dbReference type="EMBL" id="VSRR010027145">
    <property type="protein sequence ID" value="MPC68028.1"/>
    <property type="molecule type" value="Genomic_DNA"/>
</dbReference>
<organism evidence="2 3">
    <name type="scientific">Portunus trituberculatus</name>
    <name type="common">Swimming crab</name>
    <name type="synonym">Neptunus trituberculatus</name>
    <dbReference type="NCBI Taxonomy" id="210409"/>
    <lineage>
        <taxon>Eukaryota</taxon>
        <taxon>Metazoa</taxon>
        <taxon>Ecdysozoa</taxon>
        <taxon>Arthropoda</taxon>
        <taxon>Crustacea</taxon>
        <taxon>Multicrustacea</taxon>
        <taxon>Malacostraca</taxon>
        <taxon>Eumalacostraca</taxon>
        <taxon>Eucarida</taxon>
        <taxon>Decapoda</taxon>
        <taxon>Pleocyemata</taxon>
        <taxon>Brachyura</taxon>
        <taxon>Eubrachyura</taxon>
        <taxon>Portunoidea</taxon>
        <taxon>Portunidae</taxon>
        <taxon>Portuninae</taxon>
        <taxon>Portunus</taxon>
    </lineage>
</organism>
<evidence type="ECO:0000313" key="2">
    <source>
        <dbReference type="EMBL" id="MPC68028.1"/>
    </source>
</evidence>
<dbReference type="Proteomes" id="UP000324222">
    <property type="component" value="Unassembled WGS sequence"/>
</dbReference>